<reference evidence="5 6" key="1">
    <citation type="submission" date="2018-03" db="EMBL/GenBank/DDBJ databases">
        <title>Genomic Encyclopedia of Type Strains, Phase III (KMG-III): the genomes of soil and plant-associated and newly described type strains.</title>
        <authorList>
            <person name="Whitman W."/>
        </authorList>
    </citation>
    <scope>NUCLEOTIDE SEQUENCE [LARGE SCALE GENOMIC DNA]</scope>
    <source>
        <strain evidence="5 6">CGMCC 1.12700</strain>
    </source>
</reference>
<dbReference type="PANTHER" id="PTHR21600:SF44">
    <property type="entry name" value="RIBOSOMAL LARGE SUBUNIT PSEUDOURIDINE SYNTHASE D"/>
    <property type="match status" value="1"/>
</dbReference>
<dbReference type="InterPro" id="IPR020103">
    <property type="entry name" value="PsdUridine_synth_cat_dom_sf"/>
</dbReference>
<dbReference type="GO" id="GO:0000455">
    <property type="term" value="P:enzyme-directed rRNA pseudouridine synthesis"/>
    <property type="evidence" value="ECO:0007669"/>
    <property type="project" value="TreeGrafter"/>
</dbReference>
<evidence type="ECO:0000313" key="6">
    <source>
        <dbReference type="Proteomes" id="UP000240572"/>
    </source>
</evidence>
<dbReference type="Proteomes" id="UP000240572">
    <property type="component" value="Unassembled WGS sequence"/>
</dbReference>
<dbReference type="Gene3D" id="3.30.2350.10">
    <property type="entry name" value="Pseudouridine synthase"/>
    <property type="match status" value="1"/>
</dbReference>
<dbReference type="GO" id="GO:0003723">
    <property type="term" value="F:RNA binding"/>
    <property type="evidence" value="ECO:0007669"/>
    <property type="project" value="InterPro"/>
</dbReference>
<organism evidence="5 6">
    <name type="scientific">Taibaiella chishuiensis</name>
    <dbReference type="NCBI Taxonomy" id="1434707"/>
    <lineage>
        <taxon>Bacteria</taxon>
        <taxon>Pseudomonadati</taxon>
        <taxon>Bacteroidota</taxon>
        <taxon>Chitinophagia</taxon>
        <taxon>Chitinophagales</taxon>
        <taxon>Chitinophagaceae</taxon>
        <taxon>Taibaiella</taxon>
    </lineage>
</organism>
<dbReference type="PANTHER" id="PTHR21600">
    <property type="entry name" value="MITOCHONDRIAL RNA PSEUDOURIDINE SYNTHASE"/>
    <property type="match status" value="1"/>
</dbReference>
<comment type="caution">
    <text evidence="5">The sequence shown here is derived from an EMBL/GenBank/DDBJ whole genome shotgun (WGS) entry which is preliminary data.</text>
</comment>
<dbReference type="RefSeq" id="WP_106520995.1">
    <property type="nucleotide sequence ID" value="NZ_PYGD01000001.1"/>
</dbReference>
<dbReference type="InterPro" id="IPR006145">
    <property type="entry name" value="PsdUridine_synth_RsuA/RluA"/>
</dbReference>
<keyword evidence="6" id="KW-1185">Reference proteome</keyword>
<sequence length="240" mass="27263">MKLEVIFKNDDLVAYNKPSGLLSIPDRYNDTIPCLYHEAAKHFDKLFVVHRLDKDTSGVICFARNEESHKYISGLFEGRDVEKYYLAIVHGRPIKQSGSIVAPIAEHPNHKGRMSIQKKGRFAHTDYEVLDKWNGFSLLKLRIHTGRTHQIRVHLQHLGHPIVGDPFYGNGSSLLLSTIKKKFKLSENEEAERPLISRLALHATKLVMKSAAGERIEIEAPLPKDMAVTIKQLNKWAAPQ</sequence>
<gene>
    <name evidence="5" type="ORF">B0I18_101433</name>
</gene>
<dbReference type="GO" id="GO:0140098">
    <property type="term" value="F:catalytic activity, acting on RNA"/>
    <property type="evidence" value="ECO:0007669"/>
    <property type="project" value="UniProtKB-ARBA"/>
</dbReference>
<comment type="catalytic activity">
    <reaction evidence="3">
        <text>a uridine in RNA = a pseudouridine in RNA</text>
        <dbReference type="Rhea" id="RHEA:48348"/>
        <dbReference type="Rhea" id="RHEA-COMP:12068"/>
        <dbReference type="Rhea" id="RHEA-COMP:12069"/>
        <dbReference type="ChEBI" id="CHEBI:65314"/>
        <dbReference type="ChEBI" id="CHEBI:65315"/>
    </reaction>
</comment>
<evidence type="ECO:0000256" key="3">
    <source>
        <dbReference type="RuleBase" id="RU362028"/>
    </source>
</evidence>
<feature type="domain" description="Pseudouridine synthase RsuA/RluA-like" evidence="4">
    <location>
        <begin position="11"/>
        <end position="157"/>
    </location>
</feature>
<comment type="similarity">
    <text evidence="1 3">Belongs to the pseudouridine synthase RluA family.</text>
</comment>
<dbReference type="CDD" id="cd02869">
    <property type="entry name" value="PseudoU_synth_RluA_like"/>
    <property type="match status" value="1"/>
</dbReference>
<dbReference type="Pfam" id="PF00849">
    <property type="entry name" value="PseudoU_synth_2"/>
    <property type="match status" value="1"/>
</dbReference>
<evidence type="ECO:0000256" key="2">
    <source>
        <dbReference type="PIRSR" id="PIRSR606225-1"/>
    </source>
</evidence>
<dbReference type="EMBL" id="PYGD01000001">
    <property type="protein sequence ID" value="PSK94278.1"/>
    <property type="molecule type" value="Genomic_DNA"/>
</dbReference>
<dbReference type="NCBIfam" id="TIGR00005">
    <property type="entry name" value="rluA_subfam"/>
    <property type="match status" value="1"/>
</dbReference>
<dbReference type="InterPro" id="IPR050188">
    <property type="entry name" value="RluA_PseudoU_synthase"/>
</dbReference>
<comment type="function">
    <text evidence="3">Responsible for synthesis of pseudouridine from uracil.</text>
</comment>
<evidence type="ECO:0000256" key="1">
    <source>
        <dbReference type="ARBA" id="ARBA00010876"/>
    </source>
</evidence>
<evidence type="ECO:0000313" key="5">
    <source>
        <dbReference type="EMBL" id="PSK94278.1"/>
    </source>
</evidence>
<protein>
    <recommendedName>
        <fullName evidence="3">Pseudouridine synthase</fullName>
        <ecNumber evidence="3">5.4.99.-</ecNumber>
    </recommendedName>
</protein>
<name>A0A2P8DAM3_9BACT</name>
<proteinExistence type="inferred from homology"/>
<dbReference type="SUPFAM" id="SSF55120">
    <property type="entry name" value="Pseudouridine synthase"/>
    <property type="match status" value="1"/>
</dbReference>
<dbReference type="GO" id="GO:0009982">
    <property type="term" value="F:pseudouridine synthase activity"/>
    <property type="evidence" value="ECO:0007669"/>
    <property type="project" value="InterPro"/>
</dbReference>
<dbReference type="AlphaFoldDB" id="A0A2P8DAM3"/>
<dbReference type="OrthoDB" id="9807829at2"/>
<dbReference type="EC" id="5.4.99.-" evidence="3"/>
<keyword evidence="3" id="KW-0413">Isomerase</keyword>
<accession>A0A2P8DAM3</accession>
<evidence type="ECO:0000259" key="4">
    <source>
        <dbReference type="Pfam" id="PF00849"/>
    </source>
</evidence>
<dbReference type="InterPro" id="IPR006225">
    <property type="entry name" value="PsdUridine_synth_RluC/D"/>
</dbReference>
<feature type="active site" evidence="2">
    <location>
        <position position="53"/>
    </location>
</feature>